<keyword evidence="1" id="KW-0812">Transmembrane</keyword>
<protein>
    <submittedName>
        <fullName evidence="2">Uncharacterized protein</fullName>
    </submittedName>
</protein>
<reference evidence="2" key="1">
    <citation type="submission" date="2021-09" db="EMBL/GenBank/DDBJ databases">
        <authorList>
            <consortium name="AG Swart"/>
            <person name="Singh M."/>
            <person name="Singh A."/>
            <person name="Seah K."/>
            <person name="Emmerich C."/>
        </authorList>
    </citation>
    <scope>NUCLEOTIDE SEQUENCE</scope>
    <source>
        <strain evidence="2">ATCC30299</strain>
    </source>
</reference>
<name>A0AAU9INR2_9CILI</name>
<keyword evidence="1" id="KW-0472">Membrane</keyword>
<sequence length="69" mass="7522">MTLINLNKIMDPKTRDYLIMIGGGLAIFFLSYEIFSPNSFLNSTSVAGEAAKEGAKAASKTYVSEKLSR</sequence>
<keyword evidence="3" id="KW-1185">Reference proteome</keyword>
<dbReference type="EMBL" id="CAJZBQ010000001">
    <property type="protein sequence ID" value="CAG9309893.1"/>
    <property type="molecule type" value="Genomic_DNA"/>
</dbReference>
<keyword evidence="1" id="KW-1133">Transmembrane helix</keyword>
<organism evidence="2 3">
    <name type="scientific">Blepharisma stoltei</name>
    <dbReference type="NCBI Taxonomy" id="1481888"/>
    <lineage>
        <taxon>Eukaryota</taxon>
        <taxon>Sar</taxon>
        <taxon>Alveolata</taxon>
        <taxon>Ciliophora</taxon>
        <taxon>Postciliodesmatophora</taxon>
        <taxon>Heterotrichea</taxon>
        <taxon>Heterotrichida</taxon>
        <taxon>Blepharismidae</taxon>
        <taxon>Blepharisma</taxon>
    </lineage>
</organism>
<dbReference type="AlphaFoldDB" id="A0AAU9INR2"/>
<evidence type="ECO:0000313" key="2">
    <source>
        <dbReference type="EMBL" id="CAG9309893.1"/>
    </source>
</evidence>
<evidence type="ECO:0000313" key="3">
    <source>
        <dbReference type="Proteomes" id="UP001162131"/>
    </source>
</evidence>
<gene>
    <name evidence="2" type="ORF">BSTOLATCC_MIC108</name>
</gene>
<comment type="caution">
    <text evidence="2">The sequence shown here is derived from an EMBL/GenBank/DDBJ whole genome shotgun (WGS) entry which is preliminary data.</text>
</comment>
<feature type="transmembrane region" description="Helical" evidence="1">
    <location>
        <begin position="17"/>
        <end position="35"/>
    </location>
</feature>
<accession>A0AAU9INR2</accession>
<dbReference type="Proteomes" id="UP001162131">
    <property type="component" value="Unassembled WGS sequence"/>
</dbReference>
<proteinExistence type="predicted"/>
<evidence type="ECO:0000256" key="1">
    <source>
        <dbReference type="SAM" id="Phobius"/>
    </source>
</evidence>